<organism evidence="1 2">
    <name type="scientific">Luteimonas lutimaris</name>
    <dbReference type="NCBI Taxonomy" id="698645"/>
    <lineage>
        <taxon>Bacteria</taxon>
        <taxon>Pseudomonadati</taxon>
        <taxon>Pseudomonadota</taxon>
        <taxon>Gammaproteobacteria</taxon>
        <taxon>Lysobacterales</taxon>
        <taxon>Lysobacteraceae</taxon>
        <taxon>Luteimonas</taxon>
    </lineage>
</organism>
<comment type="caution">
    <text evidence="1">The sequence shown here is derived from an EMBL/GenBank/DDBJ whole genome shotgun (WGS) entry which is preliminary data.</text>
</comment>
<reference evidence="2" key="1">
    <citation type="journal article" date="2019" name="Int. J. Syst. Evol. Microbiol.">
        <title>The Global Catalogue of Microorganisms (GCM) 10K type strain sequencing project: providing services to taxonomists for standard genome sequencing and annotation.</title>
        <authorList>
            <consortium name="The Broad Institute Genomics Platform"/>
            <consortium name="The Broad Institute Genome Sequencing Center for Infectious Disease"/>
            <person name="Wu L."/>
            <person name="Ma J."/>
        </authorList>
    </citation>
    <scope>NUCLEOTIDE SEQUENCE [LARGE SCALE GENOMIC DNA]</scope>
    <source>
        <strain evidence="2">JCM 16916</strain>
    </source>
</reference>
<protein>
    <submittedName>
        <fullName evidence="1">Uncharacterized protein</fullName>
    </submittedName>
</protein>
<name>A0ABP7MQ12_9GAMM</name>
<accession>A0ABP7MQ12</accession>
<dbReference type="EMBL" id="BAAAZU010000018">
    <property type="protein sequence ID" value="GAA3927868.1"/>
    <property type="molecule type" value="Genomic_DNA"/>
</dbReference>
<evidence type="ECO:0000313" key="1">
    <source>
        <dbReference type="EMBL" id="GAA3927868.1"/>
    </source>
</evidence>
<dbReference type="Proteomes" id="UP001501727">
    <property type="component" value="Unassembled WGS sequence"/>
</dbReference>
<evidence type="ECO:0000313" key="2">
    <source>
        <dbReference type="Proteomes" id="UP001501727"/>
    </source>
</evidence>
<keyword evidence="2" id="KW-1185">Reference proteome</keyword>
<sequence length="91" mass="9921">MYRVILACSEVPEHVGAVAARDIAEEFVHRPWHQNVQCTWDGSRLLLQADNDYDTDGSALRDEFSDAIAACIAEGFNGSITVVSVAARARA</sequence>
<proteinExistence type="predicted"/>
<gene>
    <name evidence="1" type="ORF">GCM10022229_22240</name>
</gene>